<accession>A0A7R9PZ52</accession>
<gene>
    <name evidence="2" type="ORF">OSB1V03_LOCUS6623</name>
</gene>
<protein>
    <submittedName>
        <fullName evidence="2">Uncharacterized protein</fullName>
    </submittedName>
</protein>
<sequence length="274" mass="29674">MNDLIQTNRRTDCVFVRHVSVMMDSMSMSSSVKDQLGHHSIASALNFALKPVMIPQTPRNSVTNGHNGHNGHSGHNGHHHPMQGSMRSSPGALSPNLPSIVKVEPRLPHTANNNANDCLSDSYSGHKSNGLSMGSASTPLNHKRLRIDEPSSWPIIPPSPGQLSIGSLSPPPLMNGHSLPNIGHNGLSPNSSSYDSFSPNGLPEMNKYRDIELCTYTVRNGNAMITSETCLVTREPLNHLSEMEVSLPLQALICETNLLFSCFRSPVKSSVATF</sequence>
<evidence type="ECO:0000256" key="1">
    <source>
        <dbReference type="SAM" id="MobiDB-lite"/>
    </source>
</evidence>
<dbReference type="AlphaFoldDB" id="A0A7R9PZ52"/>
<reference evidence="2" key="1">
    <citation type="submission" date="2020-11" db="EMBL/GenBank/DDBJ databases">
        <authorList>
            <person name="Tran Van P."/>
        </authorList>
    </citation>
    <scope>NUCLEOTIDE SEQUENCE</scope>
</reference>
<proteinExistence type="predicted"/>
<dbReference type="EMBL" id="OC858220">
    <property type="protein sequence ID" value="CAD7626190.1"/>
    <property type="molecule type" value="Genomic_DNA"/>
</dbReference>
<dbReference type="OrthoDB" id="6527008at2759"/>
<name>A0A7R9PZ52_9ACAR</name>
<keyword evidence="3" id="KW-1185">Reference proteome</keyword>
<organism evidence="2">
    <name type="scientific">Medioppia subpectinata</name>
    <dbReference type="NCBI Taxonomy" id="1979941"/>
    <lineage>
        <taxon>Eukaryota</taxon>
        <taxon>Metazoa</taxon>
        <taxon>Ecdysozoa</taxon>
        <taxon>Arthropoda</taxon>
        <taxon>Chelicerata</taxon>
        <taxon>Arachnida</taxon>
        <taxon>Acari</taxon>
        <taxon>Acariformes</taxon>
        <taxon>Sarcoptiformes</taxon>
        <taxon>Oribatida</taxon>
        <taxon>Brachypylina</taxon>
        <taxon>Oppioidea</taxon>
        <taxon>Oppiidae</taxon>
        <taxon>Medioppia</taxon>
    </lineage>
</organism>
<dbReference type="Proteomes" id="UP000759131">
    <property type="component" value="Unassembled WGS sequence"/>
</dbReference>
<evidence type="ECO:0000313" key="3">
    <source>
        <dbReference type="Proteomes" id="UP000759131"/>
    </source>
</evidence>
<dbReference type="EMBL" id="CAJPIZ010003645">
    <property type="protein sequence ID" value="CAG2106620.1"/>
    <property type="molecule type" value="Genomic_DNA"/>
</dbReference>
<evidence type="ECO:0000313" key="2">
    <source>
        <dbReference type="EMBL" id="CAD7626190.1"/>
    </source>
</evidence>
<feature type="region of interest" description="Disordered" evidence="1">
    <location>
        <begin position="56"/>
        <end position="95"/>
    </location>
</feature>